<organism evidence="2 3">
    <name type="scientific">Carex littledalei</name>
    <dbReference type="NCBI Taxonomy" id="544730"/>
    <lineage>
        <taxon>Eukaryota</taxon>
        <taxon>Viridiplantae</taxon>
        <taxon>Streptophyta</taxon>
        <taxon>Embryophyta</taxon>
        <taxon>Tracheophyta</taxon>
        <taxon>Spermatophyta</taxon>
        <taxon>Magnoliopsida</taxon>
        <taxon>Liliopsida</taxon>
        <taxon>Poales</taxon>
        <taxon>Cyperaceae</taxon>
        <taxon>Cyperoideae</taxon>
        <taxon>Cariceae</taxon>
        <taxon>Carex</taxon>
        <taxon>Carex subgen. Euthyceras</taxon>
    </lineage>
</organism>
<comment type="caution">
    <text evidence="2">The sequence shown here is derived from an EMBL/GenBank/DDBJ whole genome shotgun (WGS) entry which is preliminary data.</text>
</comment>
<reference evidence="2" key="1">
    <citation type="submission" date="2020-01" db="EMBL/GenBank/DDBJ databases">
        <title>Genome sequence of Kobresia littledalei, the first chromosome-level genome in the family Cyperaceae.</title>
        <authorList>
            <person name="Qu G."/>
        </authorList>
    </citation>
    <scope>NUCLEOTIDE SEQUENCE</scope>
    <source>
        <strain evidence="2">C.B.Clarke</strain>
        <tissue evidence="2">Leaf</tissue>
    </source>
</reference>
<dbReference type="OrthoDB" id="695806at2759"/>
<dbReference type="GO" id="GO:0010115">
    <property type="term" value="P:regulation of abscisic acid biosynthetic process"/>
    <property type="evidence" value="ECO:0007669"/>
    <property type="project" value="InterPro"/>
</dbReference>
<feature type="compositionally biased region" description="Gly residues" evidence="1">
    <location>
        <begin position="151"/>
        <end position="171"/>
    </location>
</feature>
<keyword evidence="3" id="KW-1185">Reference proteome</keyword>
<dbReference type="InterPro" id="IPR040294">
    <property type="entry name" value="Nodulin-rel_1/2"/>
</dbReference>
<name>A0A833RC88_9POAL</name>
<feature type="compositionally biased region" description="Polar residues" evidence="1">
    <location>
        <begin position="85"/>
        <end position="100"/>
    </location>
</feature>
<feature type="region of interest" description="Disordered" evidence="1">
    <location>
        <begin position="83"/>
        <end position="171"/>
    </location>
</feature>
<evidence type="ECO:0008006" key="4">
    <source>
        <dbReference type="Google" id="ProtNLM"/>
    </source>
</evidence>
<gene>
    <name evidence="2" type="ORF">FCM35_KLT02135</name>
</gene>
<proteinExistence type="predicted"/>
<evidence type="ECO:0000313" key="2">
    <source>
        <dbReference type="EMBL" id="KAF3332558.1"/>
    </source>
</evidence>
<dbReference type="EMBL" id="SWLB01000011">
    <property type="protein sequence ID" value="KAF3332558.1"/>
    <property type="molecule type" value="Genomic_DNA"/>
</dbReference>
<sequence length="183" mass="19327">MESKNSKQKHESKPSPANLFSSTQVVADAAKSTLRNETGKVDKGKAAGAAANILHAASHYGKLEEKSFGKYIEKAEGYLHHYESSHSTSIAGPTTKPTGHSSDEHNSSKPHYSQHESSAPHGSDKKKKRKEEEKSEGGVGDYIKLAQGLLGKQGGTHSGGGNSDAGSGVGGYVKLAQGFMKKH</sequence>
<evidence type="ECO:0000256" key="1">
    <source>
        <dbReference type="SAM" id="MobiDB-lite"/>
    </source>
</evidence>
<feature type="region of interest" description="Disordered" evidence="1">
    <location>
        <begin position="1"/>
        <end position="23"/>
    </location>
</feature>
<dbReference type="PANTHER" id="PTHR35098">
    <property type="entry name" value="EXPRESSED PROTEIN"/>
    <property type="match status" value="1"/>
</dbReference>
<feature type="compositionally biased region" description="Basic and acidic residues" evidence="1">
    <location>
        <begin position="1"/>
        <end position="13"/>
    </location>
</feature>
<dbReference type="Proteomes" id="UP000623129">
    <property type="component" value="Unassembled WGS sequence"/>
</dbReference>
<dbReference type="GO" id="GO:0009408">
    <property type="term" value="P:response to heat"/>
    <property type="evidence" value="ECO:0007669"/>
    <property type="project" value="InterPro"/>
</dbReference>
<dbReference type="PANTHER" id="PTHR35098:SF1">
    <property type="entry name" value="NODULIN-RELATED PROTEIN 2"/>
    <property type="match status" value="1"/>
</dbReference>
<protein>
    <recommendedName>
        <fullName evidence="4">Nodulin-related protein 1</fullName>
    </recommendedName>
</protein>
<accession>A0A833RC88</accession>
<dbReference type="AlphaFoldDB" id="A0A833RC88"/>
<evidence type="ECO:0000313" key="3">
    <source>
        <dbReference type="Proteomes" id="UP000623129"/>
    </source>
</evidence>